<comment type="caution">
    <text evidence="2">The sequence shown here is derived from an EMBL/GenBank/DDBJ whole genome shotgun (WGS) entry which is preliminary data.</text>
</comment>
<dbReference type="Gene3D" id="2.30.180.10">
    <property type="entry name" value="FAS1 domain"/>
    <property type="match status" value="3"/>
</dbReference>
<evidence type="ECO:0000313" key="2">
    <source>
        <dbReference type="EMBL" id="CAG5120492.1"/>
    </source>
</evidence>
<protein>
    <recommendedName>
        <fullName evidence="1">FAS1 domain-containing protein</fullName>
    </recommendedName>
</protein>
<feature type="domain" description="FAS1" evidence="1">
    <location>
        <begin position="321"/>
        <end position="461"/>
    </location>
</feature>
<keyword evidence="3" id="KW-1185">Reference proteome</keyword>
<evidence type="ECO:0000313" key="3">
    <source>
        <dbReference type="Proteomes" id="UP000678393"/>
    </source>
</evidence>
<dbReference type="Pfam" id="PF02469">
    <property type="entry name" value="Fasciclin"/>
    <property type="match status" value="3"/>
</dbReference>
<accession>A0A8S3YY85</accession>
<reference evidence="2" key="1">
    <citation type="submission" date="2021-04" db="EMBL/GenBank/DDBJ databases">
        <authorList>
            <consortium name="Molecular Ecology Group"/>
        </authorList>
    </citation>
    <scope>NUCLEOTIDE SEQUENCE</scope>
</reference>
<name>A0A8S3YY85_9EUPU</name>
<dbReference type="PANTHER" id="PTHR10900">
    <property type="entry name" value="PERIOSTIN-RELATED"/>
    <property type="match status" value="1"/>
</dbReference>
<dbReference type="InterPro" id="IPR050904">
    <property type="entry name" value="Adhesion/Biosynth-related"/>
</dbReference>
<evidence type="ECO:0000259" key="1">
    <source>
        <dbReference type="PROSITE" id="PS50213"/>
    </source>
</evidence>
<proteinExistence type="predicted"/>
<organism evidence="2 3">
    <name type="scientific">Candidula unifasciata</name>
    <dbReference type="NCBI Taxonomy" id="100452"/>
    <lineage>
        <taxon>Eukaryota</taxon>
        <taxon>Metazoa</taxon>
        <taxon>Spiralia</taxon>
        <taxon>Lophotrochozoa</taxon>
        <taxon>Mollusca</taxon>
        <taxon>Gastropoda</taxon>
        <taxon>Heterobranchia</taxon>
        <taxon>Euthyneura</taxon>
        <taxon>Panpulmonata</taxon>
        <taxon>Eupulmonata</taxon>
        <taxon>Stylommatophora</taxon>
        <taxon>Helicina</taxon>
        <taxon>Helicoidea</taxon>
        <taxon>Geomitridae</taxon>
        <taxon>Candidula</taxon>
    </lineage>
</organism>
<feature type="non-terminal residue" evidence="2">
    <location>
        <position position="1"/>
    </location>
</feature>
<dbReference type="Proteomes" id="UP000678393">
    <property type="component" value="Unassembled WGS sequence"/>
</dbReference>
<dbReference type="InterPro" id="IPR000782">
    <property type="entry name" value="FAS1_domain"/>
</dbReference>
<dbReference type="PANTHER" id="PTHR10900:SF77">
    <property type="entry name" value="FI19380P1"/>
    <property type="match status" value="1"/>
</dbReference>
<dbReference type="SUPFAM" id="SSF82153">
    <property type="entry name" value="FAS1 domain"/>
    <property type="match status" value="3"/>
</dbReference>
<sequence>ITVAGGHVTCTVHIQDIYCKNGVIHVIDMLLHAPTQTIAEHISWRPETAYSNVLISMHTDDHYDLNSMASNYTVFVPNNSSYSYLPWHTHEQMFNRNFSEQVVRAHIVKDESRTLDEIPSGSMLPAINNFIYVLRKDGKIFVANNNIMAEVVQANIPAVNGWIHIINRVLAVPYESVADVLSTRDDVRLFHQLMLPLMEYKELLKASLRNVTLFIPSSRYINTLTPDQLARISGDVVILKQLFYGHVLPNVRLDGMFLRQYPNADYFSRSSHNLSFKISRREEELYVGVGFDIQPLDVTGRPFGCTDGIVYIIDGFLNYSPFTVMERLKREPGLSASFELMLQLVHHSEVDVLGATNTSFTFFMPDDLALDYFNINQLQKLQNLPYKERHRMFWRHCINGSTLYFDDLRNGYISPDVLSEEVTLDVQNEAVYLVYKSVHSKVKQWNLIASNGVIHILMQFLCEMKKPEVFTLAPVQPAHPSTRIGSLRSSTPAVTSASVLLVGAQWFMLIFIRLTYKLYGDNTCVV</sequence>
<dbReference type="AlphaFoldDB" id="A0A8S3YY85"/>
<dbReference type="PROSITE" id="PS50213">
    <property type="entry name" value="FAS1"/>
    <property type="match status" value="3"/>
</dbReference>
<dbReference type="SMART" id="SM00554">
    <property type="entry name" value="FAS1"/>
    <property type="match status" value="3"/>
</dbReference>
<feature type="domain" description="FAS1" evidence="1">
    <location>
        <begin position="174"/>
        <end position="317"/>
    </location>
</feature>
<dbReference type="InterPro" id="IPR036378">
    <property type="entry name" value="FAS1_dom_sf"/>
</dbReference>
<gene>
    <name evidence="2" type="ORF">CUNI_LOCUS6050</name>
</gene>
<dbReference type="OrthoDB" id="7700931at2759"/>
<dbReference type="EMBL" id="CAJHNH020000907">
    <property type="protein sequence ID" value="CAG5120492.1"/>
    <property type="molecule type" value="Genomic_DNA"/>
</dbReference>
<feature type="domain" description="FAS1" evidence="1">
    <location>
        <begin position="35"/>
        <end position="170"/>
    </location>
</feature>